<dbReference type="SUPFAM" id="SSF46689">
    <property type="entry name" value="Homeodomain-like"/>
    <property type="match status" value="1"/>
</dbReference>
<reference evidence="4 5" key="1">
    <citation type="submission" date="2019-12" db="EMBL/GenBank/DDBJ databases">
        <title>Paenibacillus sp. nov., an endophytic bacterium isolated from the stem of Dendrobium.</title>
        <authorList>
            <person name="Zhao R."/>
        </authorList>
    </citation>
    <scope>NUCLEOTIDE SEQUENCE [LARGE SCALE GENOMIC DNA]</scope>
    <source>
        <strain evidence="4 5">HJL G12</strain>
    </source>
</reference>
<dbReference type="PANTHER" id="PTHR43479">
    <property type="entry name" value="ACREF/ENVCD OPERON REPRESSOR-RELATED"/>
    <property type="match status" value="1"/>
</dbReference>
<gene>
    <name evidence="4" type="ORF">GRF59_22640</name>
</gene>
<dbReference type="PRINTS" id="PR00455">
    <property type="entry name" value="HTHTETR"/>
</dbReference>
<dbReference type="Proteomes" id="UP000460318">
    <property type="component" value="Unassembled WGS sequence"/>
</dbReference>
<dbReference type="EMBL" id="WUBI01000004">
    <property type="protein sequence ID" value="MWV46406.1"/>
    <property type="molecule type" value="Genomic_DNA"/>
</dbReference>
<accession>A0A7X3IMX8</accession>
<sequence length="203" mass="22979">MQILKEDVRQSILRAALNEFKSHDYAGASMRRISAAAGITTGNIYRYFKNKEELFEALVGPIYEKIIHYILDLKKELGRSYAGEDNGLKYLNMVEETIVGLFLEYSAELTILMNRSSGSKYGQVKERMVSLIVTILEDAFTAGPQNAAELTVADRQSARMLAGTIVEGVCLILREHEDGETVKRLVNEFVFLYHLGMQYRCTH</sequence>
<dbReference type="AlphaFoldDB" id="A0A7X3IMX8"/>
<dbReference type="PROSITE" id="PS50977">
    <property type="entry name" value="HTH_TETR_2"/>
    <property type="match status" value="1"/>
</dbReference>
<evidence type="ECO:0000313" key="5">
    <source>
        <dbReference type="Proteomes" id="UP000460318"/>
    </source>
</evidence>
<organism evidence="4 5">
    <name type="scientific">Paenibacillus dendrobii</name>
    <dbReference type="NCBI Taxonomy" id="2691084"/>
    <lineage>
        <taxon>Bacteria</taxon>
        <taxon>Bacillati</taxon>
        <taxon>Bacillota</taxon>
        <taxon>Bacilli</taxon>
        <taxon>Bacillales</taxon>
        <taxon>Paenibacillaceae</taxon>
        <taxon>Paenibacillus</taxon>
    </lineage>
</organism>
<evidence type="ECO:0000256" key="1">
    <source>
        <dbReference type="ARBA" id="ARBA00023125"/>
    </source>
</evidence>
<dbReference type="InterPro" id="IPR050624">
    <property type="entry name" value="HTH-type_Tx_Regulator"/>
</dbReference>
<proteinExistence type="predicted"/>
<dbReference type="GO" id="GO:0003677">
    <property type="term" value="F:DNA binding"/>
    <property type="evidence" value="ECO:0007669"/>
    <property type="project" value="UniProtKB-UniRule"/>
</dbReference>
<dbReference type="PANTHER" id="PTHR43479:SF11">
    <property type="entry name" value="ACREF_ENVCD OPERON REPRESSOR-RELATED"/>
    <property type="match status" value="1"/>
</dbReference>
<evidence type="ECO:0000259" key="3">
    <source>
        <dbReference type="PROSITE" id="PS50977"/>
    </source>
</evidence>
<comment type="caution">
    <text evidence="4">The sequence shown here is derived from an EMBL/GenBank/DDBJ whole genome shotgun (WGS) entry which is preliminary data.</text>
</comment>
<name>A0A7X3IMX8_9BACL</name>
<protein>
    <submittedName>
        <fullName evidence="4">TetR family transcriptional regulator</fullName>
    </submittedName>
</protein>
<evidence type="ECO:0000313" key="4">
    <source>
        <dbReference type="EMBL" id="MWV46406.1"/>
    </source>
</evidence>
<dbReference type="InterPro" id="IPR001647">
    <property type="entry name" value="HTH_TetR"/>
</dbReference>
<keyword evidence="5" id="KW-1185">Reference proteome</keyword>
<feature type="domain" description="HTH tetR-type" evidence="3">
    <location>
        <begin position="6"/>
        <end position="66"/>
    </location>
</feature>
<dbReference type="Gene3D" id="1.10.357.10">
    <property type="entry name" value="Tetracycline Repressor, domain 2"/>
    <property type="match status" value="1"/>
</dbReference>
<keyword evidence="1 2" id="KW-0238">DNA-binding</keyword>
<evidence type="ECO:0000256" key="2">
    <source>
        <dbReference type="PROSITE-ProRule" id="PRU00335"/>
    </source>
</evidence>
<feature type="DNA-binding region" description="H-T-H motif" evidence="2">
    <location>
        <begin position="29"/>
        <end position="48"/>
    </location>
</feature>
<dbReference type="Pfam" id="PF00440">
    <property type="entry name" value="TetR_N"/>
    <property type="match status" value="1"/>
</dbReference>
<dbReference type="InterPro" id="IPR009057">
    <property type="entry name" value="Homeodomain-like_sf"/>
</dbReference>
<dbReference type="RefSeq" id="WP_160499995.1">
    <property type="nucleotide sequence ID" value="NZ_WUBI01000004.1"/>
</dbReference>